<dbReference type="PANTHER" id="PTHR24006:SF915">
    <property type="entry name" value="UBIQUITIN CARBOXYL-TERMINAL HYDROLASE-RELATED"/>
    <property type="match status" value="1"/>
</dbReference>
<dbReference type="GO" id="GO:0004843">
    <property type="term" value="F:cysteine-type deubiquitinase activity"/>
    <property type="evidence" value="ECO:0007669"/>
    <property type="project" value="UniProtKB-UniRule"/>
</dbReference>
<comment type="similarity">
    <text evidence="1">Belongs to the peptidase C19 family.</text>
</comment>
<dbReference type="InterPro" id="IPR028889">
    <property type="entry name" value="USP"/>
</dbReference>
<dbReference type="CDD" id="cd02257">
    <property type="entry name" value="Peptidase_C19"/>
    <property type="match status" value="1"/>
</dbReference>
<dbReference type="InterPro" id="IPR018200">
    <property type="entry name" value="USP_CS"/>
</dbReference>
<comment type="catalytic activity">
    <reaction evidence="1">
        <text>Thiol-dependent hydrolysis of ester, thioester, amide, peptide and isopeptide bonds formed by the C-terminal Gly of ubiquitin (a 76-residue protein attached to proteins as an intracellular targeting signal).</text>
        <dbReference type="EC" id="3.4.19.12"/>
    </reaction>
</comment>
<dbReference type="Gene3D" id="3.90.70.10">
    <property type="entry name" value="Cysteine proteinases"/>
    <property type="match status" value="1"/>
</dbReference>
<dbReference type="PROSITE" id="PS00972">
    <property type="entry name" value="USP_1"/>
    <property type="match status" value="1"/>
</dbReference>
<dbReference type="SUPFAM" id="SSF54001">
    <property type="entry name" value="Cysteine proteinases"/>
    <property type="match status" value="1"/>
</dbReference>
<dbReference type="PANTHER" id="PTHR24006">
    <property type="entry name" value="UBIQUITIN CARBOXYL-TERMINAL HYDROLASE"/>
    <property type="match status" value="1"/>
</dbReference>
<keyword evidence="1" id="KW-0645">Protease</keyword>
<name>A0A7S1FDK4_NOCSC</name>
<dbReference type="InterPro" id="IPR001394">
    <property type="entry name" value="Peptidase_C19_UCH"/>
</dbReference>
<evidence type="ECO:0000256" key="1">
    <source>
        <dbReference type="RuleBase" id="RU366025"/>
    </source>
</evidence>
<feature type="region of interest" description="Disordered" evidence="2">
    <location>
        <begin position="87"/>
        <end position="131"/>
    </location>
</feature>
<feature type="region of interest" description="Disordered" evidence="2">
    <location>
        <begin position="152"/>
        <end position="207"/>
    </location>
</feature>
<dbReference type="InterPro" id="IPR038765">
    <property type="entry name" value="Papain-like_cys_pep_sf"/>
</dbReference>
<dbReference type="InterPro" id="IPR050164">
    <property type="entry name" value="Peptidase_C19"/>
</dbReference>
<dbReference type="GO" id="GO:0000082">
    <property type="term" value="P:G1/S transition of mitotic cell cycle"/>
    <property type="evidence" value="ECO:0007669"/>
    <property type="project" value="TreeGrafter"/>
</dbReference>
<dbReference type="GO" id="GO:0006508">
    <property type="term" value="P:proteolysis"/>
    <property type="evidence" value="ECO:0007669"/>
    <property type="project" value="UniProtKB-KW"/>
</dbReference>
<accession>A0A7S1FDK4</accession>
<protein>
    <recommendedName>
        <fullName evidence="1">Ubiquitin carboxyl-terminal hydrolase</fullName>
        <ecNumber evidence="1">3.4.19.12</ecNumber>
    </recommendedName>
</protein>
<keyword evidence="1" id="KW-0378">Hydrolase</keyword>
<feature type="domain" description="USP" evidence="3">
    <location>
        <begin position="274"/>
        <end position="664"/>
    </location>
</feature>
<dbReference type="Pfam" id="PF00443">
    <property type="entry name" value="UCH"/>
    <property type="match status" value="1"/>
</dbReference>
<evidence type="ECO:0000259" key="3">
    <source>
        <dbReference type="PROSITE" id="PS50235"/>
    </source>
</evidence>
<keyword evidence="1" id="KW-0833">Ubl conjugation pathway</keyword>
<proteinExistence type="inferred from homology"/>
<reference evidence="4" key="1">
    <citation type="submission" date="2021-01" db="EMBL/GenBank/DDBJ databases">
        <authorList>
            <person name="Corre E."/>
            <person name="Pelletier E."/>
            <person name="Niang G."/>
            <person name="Scheremetjew M."/>
            <person name="Finn R."/>
            <person name="Kale V."/>
            <person name="Holt S."/>
            <person name="Cochrane G."/>
            <person name="Meng A."/>
            <person name="Brown T."/>
            <person name="Cohen L."/>
        </authorList>
    </citation>
    <scope>NUCLEOTIDE SEQUENCE</scope>
</reference>
<evidence type="ECO:0000256" key="2">
    <source>
        <dbReference type="SAM" id="MobiDB-lite"/>
    </source>
</evidence>
<dbReference type="GO" id="GO:0005829">
    <property type="term" value="C:cytosol"/>
    <property type="evidence" value="ECO:0007669"/>
    <property type="project" value="TreeGrafter"/>
</dbReference>
<gene>
    <name evidence="4" type="ORF">NSCI0253_LOCUS33586</name>
</gene>
<keyword evidence="1" id="KW-0788">Thiol protease</keyword>
<dbReference type="GO" id="GO:0016579">
    <property type="term" value="P:protein deubiquitination"/>
    <property type="evidence" value="ECO:0007669"/>
    <property type="project" value="InterPro"/>
</dbReference>
<dbReference type="EMBL" id="HBFQ01047236">
    <property type="protein sequence ID" value="CAD8859232.1"/>
    <property type="molecule type" value="Transcribed_RNA"/>
</dbReference>
<dbReference type="EC" id="3.4.19.12" evidence="1"/>
<dbReference type="PROSITE" id="PS50235">
    <property type="entry name" value="USP_3"/>
    <property type="match status" value="1"/>
</dbReference>
<dbReference type="AlphaFoldDB" id="A0A7S1FDK4"/>
<sequence length="668" mass="74232">MPSSNVRAVIKKDGEAEETFESNCGLLVSHLFLNAGKVQKFRKSIRGVPLSRGADGEFVFQFPGETLALFFHSPEAATSFEAQAHGVNNKKKLSPGPTQDVVNSLTSMTSPRRTQLDQPRRKSVGHSQTHRGDFMDEFEVLSVRDTLHAGRSRTLGATARRLDDRSPGPNKQLFPHGEDKEAQNPAERTPETRLANQETSVDAAEYERKRKSLESRVVITDKTPEKRARFQTYSMHVASRRAPVVTRSTIFMEQRKRNIPQSSSHYQRYQTQTFGLKNLGNTCYLNAVMQALCSLREFVGDLRNMPEVVPTCSKGDLFQSTVDILGQMSVATASSGPLSPDRLRERIALASPMFATADQQDAHEFLLEYVNQLHDELLAARIKWLETAVGADAEEKATLTTQAFMDSEIQKRLVCEECGESREVSEHFRAHSLDIRPGSACSLNNMLSGYLASESVVATCDHCKGKTARMEQRLALAPRVLVLHVKRFVPNLERRCYDKQNATIEVPSRLCLSSLLREVGGWGEKLMPCTLQTSAPQKDVIAPRLPARPLAVSNGITEVSTRPLTVSETSSMDAVATPTFVEKIDAAAAGVAEPLAPDLQYELRSVVAHEGSSPHSGHYVCYAKAETGVWRLYDDTQVRDFPQGQEPPQRELGQKAYILFYVLRGQEV</sequence>
<dbReference type="PROSITE" id="PS00973">
    <property type="entry name" value="USP_2"/>
    <property type="match status" value="1"/>
</dbReference>
<dbReference type="GO" id="GO:0005634">
    <property type="term" value="C:nucleus"/>
    <property type="evidence" value="ECO:0007669"/>
    <property type="project" value="TreeGrafter"/>
</dbReference>
<evidence type="ECO:0000313" key="4">
    <source>
        <dbReference type="EMBL" id="CAD8859232.1"/>
    </source>
</evidence>
<feature type="compositionally biased region" description="Polar residues" evidence="2">
    <location>
        <begin position="96"/>
        <end position="113"/>
    </location>
</feature>
<organism evidence="4">
    <name type="scientific">Noctiluca scintillans</name>
    <name type="common">Sea sparkle</name>
    <name type="synonym">Red tide dinoflagellate</name>
    <dbReference type="NCBI Taxonomy" id="2966"/>
    <lineage>
        <taxon>Eukaryota</taxon>
        <taxon>Sar</taxon>
        <taxon>Alveolata</taxon>
        <taxon>Dinophyceae</taxon>
        <taxon>Noctilucales</taxon>
        <taxon>Noctilucaceae</taxon>
        <taxon>Noctiluca</taxon>
    </lineage>
</organism>